<evidence type="ECO:0000256" key="1">
    <source>
        <dbReference type="SAM" id="MobiDB-lite"/>
    </source>
</evidence>
<reference evidence="3" key="1">
    <citation type="submission" date="2016-12" db="EMBL/GenBank/DDBJ databases">
        <authorList>
            <person name="Brunel B."/>
        </authorList>
    </citation>
    <scope>NUCLEOTIDE SEQUENCE [LARGE SCALE GENOMIC DNA]</scope>
</reference>
<sequence>MRRFKGGLNGSKLIQCVTGTSPLRSLLLAVGNNGVYRETAERSRISASTAQPQSFGADRP</sequence>
<proteinExistence type="predicted"/>
<name>A0A2P9AWB0_9HYPH</name>
<dbReference type="AlphaFoldDB" id="A0A2P9AWB0"/>
<dbReference type="EMBL" id="FUIG01000092">
    <property type="protein sequence ID" value="SJM35492.1"/>
    <property type="molecule type" value="Genomic_DNA"/>
</dbReference>
<gene>
    <name evidence="2" type="ORF">BQ8482_80126</name>
</gene>
<organism evidence="2 3">
    <name type="scientific">Mesorhizobium delmotii</name>
    <dbReference type="NCBI Taxonomy" id="1631247"/>
    <lineage>
        <taxon>Bacteria</taxon>
        <taxon>Pseudomonadati</taxon>
        <taxon>Pseudomonadota</taxon>
        <taxon>Alphaproteobacteria</taxon>
        <taxon>Hyphomicrobiales</taxon>
        <taxon>Phyllobacteriaceae</taxon>
        <taxon>Mesorhizobium</taxon>
    </lineage>
</organism>
<accession>A0A2P9AWB0</accession>
<keyword evidence="3" id="KW-1185">Reference proteome</keyword>
<feature type="region of interest" description="Disordered" evidence="1">
    <location>
        <begin position="39"/>
        <end position="60"/>
    </location>
</feature>
<evidence type="ECO:0000313" key="3">
    <source>
        <dbReference type="Proteomes" id="UP000245698"/>
    </source>
</evidence>
<protein>
    <submittedName>
        <fullName evidence="2">Uncharacterized protein</fullName>
    </submittedName>
</protein>
<feature type="compositionally biased region" description="Polar residues" evidence="1">
    <location>
        <begin position="45"/>
        <end position="54"/>
    </location>
</feature>
<dbReference type="Proteomes" id="UP000245698">
    <property type="component" value="Unassembled WGS sequence"/>
</dbReference>
<evidence type="ECO:0000313" key="2">
    <source>
        <dbReference type="EMBL" id="SJM35492.1"/>
    </source>
</evidence>